<dbReference type="CDD" id="cd00303">
    <property type="entry name" value="retropepsin_like"/>
    <property type="match status" value="1"/>
</dbReference>
<dbReference type="SUPFAM" id="SSF81383">
    <property type="entry name" value="F-box domain"/>
    <property type="match status" value="1"/>
</dbReference>
<dbReference type="InterPro" id="IPR001878">
    <property type="entry name" value="Znf_CCHC"/>
</dbReference>
<gene>
    <name evidence="5" type="ORF">CCAM_LOCUS10019</name>
</gene>
<dbReference type="Pfam" id="PF08284">
    <property type="entry name" value="RVP_2"/>
    <property type="match status" value="1"/>
</dbReference>
<reference evidence="5 6" key="1">
    <citation type="submission" date="2018-04" db="EMBL/GenBank/DDBJ databases">
        <authorList>
            <person name="Vogel A."/>
        </authorList>
    </citation>
    <scope>NUCLEOTIDE SEQUENCE [LARGE SCALE GENOMIC DNA]</scope>
</reference>
<organism evidence="5 6">
    <name type="scientific">Cuscuta campestris</name>
    <dbReference type="NCBI Taxonomy" id="132261"/>
    <lineage>
        <taxon>Eukaryota</taxon>
        <taxon>Viridiplantae</taxon>
        <taxon>Streptophyta</taxon>
        <taxon>Embryophyta</taxon>
        <taxon>Tracheophyta</taxon>
        <taxon>Spermatophyta</taxon>
        <taxon>Magnoliopsida</taxon>
        <taxon>eudicotyledons</taxon>
        <taxon>Gunneridae</taxon>
        <taxon>Pentapetalae</taxon>
        <taxon>asterids</taxon>
        <taxon>lamiids</taxon>
        <taxon>Solanales</taxon>
        <taxon>Convolvulaceae</taxon>
        <taxon>Cuscuteae</taxon>
        <taxon>Cuscuta</taxon>
        <taxon>Cuscuta subgen. Grammica</taxon>
        <taxon>Cuscuta sect. Cleistogrammica</taxon>
    </lineage>
</organism>
<feature type="domain" description="CCHC-type" evidence="3">
    <location>
        <begin position="217"/>
        <end position="232"/>
    </location>
</feature>
<dbReference type="InterPro" id="IPR021109">
    <property type="entry name" value="Peptidase_aspartic_dom_sf"/>
</dbReference>
<evidence type="ECO:0000313" key="6">
    <source>
        <dbReference type="Proteomes" id="UP000595140"/>
    </source>
</evidence>
<evidence type="ECO:0000259" key="4">
    <source>
        <dbReference type="PROSITE" id="PS50181"/>
    </source>
</evidence>
<proteinExistence type="predicted"/>
<dbReference type="GO" id="GO:0003676">
    <property type="term" value="F:nucleic acid binding"/>
    <property type="evidence" value="ECO:0007669"/>
    <property type="project" value="InterPro"/>
</dbReference>
<dbReference type="SMART" id="SM00256">
    <property type="entry name" value="FBOX"/>
    <property type="match status" value="1"/>
</dbReference>
<keyword evidence="1" id="KW-0479">Metal-binding</keyword>
<feature type="compositionally biased region" description="Polar residues" evidence="2">
    <location>
        <begin position="153"/>
        <end position="168"/>
    </location>
</feature>
<dbReference type="PROSITE" id="PS50158">
    <property type="entry name" value="ZF_CCHC"/>
    <property type="match status" value="1"/>
</dbReference>
<evidence type="ECO:0000313" key="5">
    <source>
        <dbReference type="EMBL" id="VFQ68243.1"/>
    </source>
</evidence>
<dbReference type="InterPro" id="IPR032567">
    <property type="entry name" value="RTL1-rel"/>
</dbReference>
<dbReference type="CDD" id="cd22157">
    <property type="entry name" value="F-box_AtFBW1-like"/>
    <property type="match status" value="1"/>
</dbReference>
<feature type="domain" description="F-box" evidence="4">
    <location>
        <begin position="503"/>
        <end position="550"/>
    </location>
</feature>
<dbReference type="InterPro" id="IPR001810">
    <property type="entry name" value="F-box_dom"/>
</dbReference>
<dbReference type="OrthoDB" id="1306079at2759"/>
<dbReference type="Gene3D" id="2.40.70.10">
    <property type="entry name" value="Acid Proteases"/>
    <property type="match status" value="1"/>
</dbReference>
<feature type="region of interest" description="Disordered" evidence="2">
    <location>
        <begin position="138"/>
        <end position="191"/>
    </location>
</feature>
<keyword evidence="1" id="KW-0862">Zinc</keyword>
<dbReference type="InterPro" id="IPR036047">
    <property type="entry name" value="F-box-like_dom_sf"/>
</dbReference>
<dbReference type="PANTHER" id="PTHR15503">
    <property type="entry name" value="LDOC1 RELATED"/>
    <property type="match status" value="1"/>
</dbReference>
<evidence type="ECO:0008006" key="7">
    <source>
        <dbReference type="Google" id="ProtNLM"/>
    </source>
</evidence>
<dbReference type="EMBL" id="OOIL02000670">
    <property type="protein sequence ID" value="VFQ68243.1"/>
    <property type="molecule type" value="Genomic_DNA"/>
</dbReference>
<keyword evidence="1" id="KW-0863">Zinc-finger</keyword>
<dbReference type="SMART" id="SM00343">
    <property type="entry name" value="ZnF_C2HC"/>
    <property type="match status" value="1"/>
</dbReference>
<evidence type="ECO:0000256" key="2">
    <source>
        <dbReference type="SAM" id="MobiDB-lite"/>
    </source>
</evidence>
<sequence>MSQAADNDGQAILEGEPEHVSVHTEASSFTLQQASEQAALGAGPVPEAIPIIQPQFAANFMNFLQQMAGAYVPPPPPPPPPAAVVTIKKLRKNGAEEFLGDQIADPMIAKRCDINALYKNALDLNAALVKKAEFEQTQGASAATSRPPPPQKAGTSSKRSFAVPSSSHQSKKVKSAPAQSFASVQKKGKSGDGFRNPICDHCGRRHPGECWFTQGLCLGCGQAGHFRRDCPKNPGEAFSEDLDNPVIVSNSLGHGLRLTHVYHDCPLVVQGKTFPASLIDLPHREFDVILGMDWLTANQAVVDCGAHTIRLRAEDGSDVLIRGELLPKAPEFISYIHARRLIRKKCEAFLCTVRDTRQEAPSREDIPTPTLQQQITSAQSSDDFCIQTIELVSRAEKLDFTVRDADTVTLDENLTYEEEPVEILAREVRQLRNKTIPLVKGQYKILSSLPFLVKASATIKPRPNRLIGPAGGFAHKPVFSQFYSAGNPTGNLLAGLDPPRRGKASIGQLPDDILIDILSRLPADTVLRCRTVCPDWRSLTLSRYFTWVQAKRAPSVVIVQVLVFEIDSRKLYALPHPEVECVDGQVDSHKLMTLFVHDGHLGMCHARDLGVGRFDIWILEDYAKWRWVRKARFTLRKPRFGLDTMRDMLVGGCFMVLSVGKDELFIGWFSRLLLVVNVKEQSIKEIKVPHKLKSANIRRCAAYTSSLVTPHHGWLG</sequence>
<dbReference type="Gene3D" id="1.20.1280.50">
    <property type="match status" value="1"/>
</dbReference>
<name>A0A484KR89_9ASTE</name>
<evidence type="ECO:0000259" key="3">
    <source>
        <dbReference type="PROSITE" id="PS50158"/>
    </source>
</evidence>
<dbReference type="AlphaFoldDB" id="A0A484KR89"/>
<dbReference type="PANTHER" id="PTHR15503:SF42">
    <property type="entry name" value="ZINC FINGER, CCHC-TYPE, RETROTRANSPOSON GAG DOMAIN, ASPARTIC PEPTIDASE DOMAIN PROTEIN-RELATED"/>
    <property type="match status" value="1"/>
</dbReference>
<dbReference type="Pfam" id="PF12937">
    <property type="entry name" value="F-box-like"/>
    <property type="match status" value="1"/>
</dbReference>
<accession>A0A484KR89</accession>
<dbReference type="GO" id="GO:0008270">
    <property type="term" value="F:zinc ion binding"/>
    <property type="evidence" value="ECO:0007669"/>
    <property type="project" value="UniProtKB-KW"/>
</dbReference>
<dbReference type="Proteomes" id="UP000595140">
    <property type="component" value="Unassembled WGS sequence"/>
</dbReference>
<protein>
    <recommendedName>
        <fullName evidence="7">CCHC-type domain-containing protein</fullName>
    </recommendedName>
</protein>
<evidence type="ECO:0000256" key="1">
    <source>
        <dbReference type="PROSITE-ProRule" id="PRU00047"/>
    </source>
</evidence>
<keyword evidence="6" id="KW-1185">Reference proteome</keyword>
<dbReference type="PROSITE" id="PS50181">
    <property type="entry name" value="FBOX"/>
    <property type="match status" value="1"/>
</dbReference>